<evidence type="ECO:0000256" key="1">
    <source>
        <dbReference type="SAM" id="MobiDB-lite"/>
    </source>
</evidence>
<comment type="caution">
    <text evidence="2">The sequence shown here is derived from an EMBL/GenBank/DDBJ whole genome shotgun (WGS) entry which is preliminary data.</text>
</comment>
<feature type="compositionally biased region" description="Low complexity" evidence="1">
    <location>
        <begin position="149"/>
        <end position="165"/>
    </location>
</feature>
<feature type="compositionally biased region" description="Basic and acidic residues" evidence="1">
    <location>
        <begin position="635"/>
        <end position="649"/>
    </location>
</feature>
<feature type="compositionally biased region" description="Polar residues" evidence="1">
    <location>
        <begin position="505"/>
        <end position="528"/>
    </location>
</feature>
<feature type="compositionally biased region" description="Pro residues" evidence="1">
    <location>
        <begin position="570"/>
        <end position="582"/>
    </location>
</feature>
<feature type="region of interest" description="Disordered" evidence="1">
    <location>
        <begin position="680"/>
        <end position="717"/>
    </location>
</feature>
<reference evidence="2" key="1">
    <citation type="submission" date="2019-04" db="EMBL/GenBank/DDBJ databases">
        <title>Sequencing of skin fungus with MAO and IRED activity.</title>
        <authorList>
            <person name="Marsaioli A.J."/>
            <person name="Bonatto J.M.C."/>
            <person name="Reis Junior O."/>
        </authorList>
    </citation>
    <scope>NUCLEOTIDE SEQUENCE</scope>
    <source>
        <strain evidence="2">28M1</strain>
    </source>
</reference>
<dbReference type="EMBL" id="SWKV01000067">
    <property type="protein sequence ID" value="KAF3034526.1"/>
    <property type="molecule type" value="Genomic_DNA"/>
</dbReference>
<feature type="region of interest" description="Disordered" evidence="1">
    <location>
        <begin position="1"/>
        <end position="29"/>
    </location>
</feature>
<feature type="compositionally biased region" description="Polar residues" evidence="1">
    <location>
        <begin position="234"/>
        <end position="244"/>
    </location>
</feature>
<feature type="region of interest" description="Disordered" evidence="1">
    <location>
        <begin position="740"/>
        <end position="803"/>
    </location>
</feature>
<dbReference type="AlphaFoldDB" id="A0A9P4WK88"/>
<feature type="compositionally biased region" description="Basic and acidic residues" evidence="1">
    <location>
        <begin position="174"/>
        <end position="186"/>
    </location>
</feature>
<organism evidence="2 3">
    <name type="scientific">Didymella heteroderae</name>
    <dbReference type="NCBI Taxonomy" id="1769908"/>
    <lineage>
        <taxon>Eukaryota</taxon>
        <taxon>Fungi</taxon>
        <taxon>Dikarya</taxon>
        <taxon>Ascomycota</taxon>
        <taxon>Pezizomycotina</taxon>
        <taxon>Dothideomycetes</taxon>
        <taxon>Pleosporomycetidae</taxon>
        <taxon>Pleosporales</taxon>
        <taxon>Pleosporineae</taxon>
        <taxon>Didymellaceae</taxon>
        <taxon>Didymella</taxon>
    </lineage>
</organism>
<name>A0A9P4WK88_9PLEO</name>
<keyword evidence="3" id="KW-1185">Reference proteome</keyword>
<sequence length="823" mass="87742">MDHWGDPWADNANDKSPTKNAVTSPLPPAFNFAPVPVNGFLDDAGWGNNDDDGFGDWAASDTGNGAANIGVLGTPAADGAPGSAGWGTVTHGQSEDWPEIVSPMPRPLEKVDSITSDSSTVAQLEEAASQIEDEEEVEDSTPTPQAEIESSVRSSTSPSETSRTELPVESPRTSIEDFRAASKDEGSPETLPVAAEPSAASTDDVPEFQPVGKGLEVSDVGASDDGQEPAALLTDTSNDPSQASPADAEETIDEDKQVSKGMDASPQVEAPSDAPSTAVSCDRAVLNQLFPLDKETTKQLEEHDDPIFSTSARKAWYRLTRKQTMREYNHGENDDNYVRVTWLNSTVRTEVNKVVGRWAREDRISGTGPGARASFYWDTAAPAEAKAPFGHLRTQSSVPATKTALPARQSLPPLGTNQSAAFGWSSSPSADPWKIESPAPRSTASPLAIKNPTVAKLQRQEGRAVSVDLTPRNLEQTVHKRTATVSHPAPETKAVANLISPPITQPTAEPSDPWTSLDSNGTPLTSTGELADTPVDDDDDWGEMVQTPTLPTPQQLDPFSQPPKATDTISPPPLREPSPPVVTPIQSESNEPMFASPIVRLKSTISPTSALFKTNNFVPLHAEQGPIGPGLLKPANRDSRSKPEKKKLEINTSAKPSQKNDHVAAQAVNANENGSNEILSFLDASDPMPSPPGFEDVTVAPLQSAKPTPVAGPATPVRASADSWADADFSFFESALPGAALQQPLQTHDPSDPLSFFNAPAPPSKRPASKSFSRSPPRDTTPPPLQPLTNATGSLQRRKAEEDQIIDDILRGLPDLSYMLRRT</sequence>
<evidence type="ECO:0000313" key="3">
    <source>
        <dbReference type="Proteomes" id="UP000758155"/>
    </source>
</evidence>
<proteinExistence type="predicted"/>
<feature type="region of interest" description="Disordered" evidence="1">
    <location>
        <begin position="624"/>
        <end position="661"/>
    </location>
</feature>
<feature type="compositionally biased region" description="Polar residues" evidence="1">
    <location>
        <begin position="415"/>
        <end position="429"/>
    </location>
</feature>
<dbReference type="OrthoDB" id="3941134at2759"/>
<gene>
    <name evidence="2" type="ORF">E8E12_006333</name>
</gene>
<feature type="compositionally biased region" description="Polar residues" evidence="1">
    <location>
        <begin position="113"/>
        <end position="122"/>
    </location>
</feature>
<dbReference type="Proteomes" id="UP000758155">
    <property type="component" value="Unassembled WGS sequence"/>
</dbReference>
<feature type="region of interest" description="Disordered" evidence="1">
    <location>
        <begin position="407"/>
        <end position="447"/>
    </location>
</feature>
<feature type="compositionally biased region" description="Low complexity" evidence="1">
    <location>
        <begin position="546"/>
        <end position="556"/>
    </location>
</feature>
<accession>A0A9P4WK88</accession>
<protein>
    <submittedName>
        <fullName evidence="2">Uncharacterized protein</fullName>
    </submittedName>
</protein>
<feature type="region of interest" description="Disordered" evidence="1">
    <location>
        <begin position="42"/>
        <end position="279"/>
    </location>
</feature>
<evidence type="ECO:0000313" key="2">
    <source>
        <dbReference type="EMBL" id="KAF3034526.1"/>
    </source>
</evidence>
<feature type="region of interest" description="Disordered" evidence="1">
    <location>
        <begin position="502"/>
        <end position="584"/>
    </location>
</feature>